<feature type="domain" description="Peptidase M28" evidence="3">
    <location>
        <begin position="259"/>
        <end position="462"/>
    </location>
</feature>
<gene>
    <name evidence="4" type="ORF">SAMN05443575_1555</name>
</gene>
<dbReference type="OrthoDB" id="345880at2"/>
<feature type="signal peptide" evidence="1">
    <location>
        <begin position="1"/>
        <end position="33"/>
    </location>
</feature>
<dbReference type="Gene3D" id="3.50.30.30">
    <property type="match status" value="1"/>
</dbReference>
<dbReference type="STRING" id="1206085.SAMN05443575_1555"/>
<dbReference type="InterPro" id="IPR046450">
    <property type="entry name" value="PA_dom_sf"/>
</dbReference>
<evidence type="ECO:0000256" key="1">
    <source>
        <dbReference type="SAM" id="SignalP"/>
    </source>
</evidence>
<feature type="domain" description="PA" evidence="2">
    <location>
        <begin position="141"/>
        <end position="200"/>
    </location>
</feature>
<dbReference type="EMBL" id="FQVU01000002">
    <property type="protein sequence ID" value="SHG16633.1"/>
    <property type="molecule type" value="Genomic_DNA"/>
</dbReference>
<dbReference type="InterPro" id="IPR045175">
    <property type="entry name" value="M28_fam"/>
</dbReference>
<dbReference type="PANTHER" id="PTHR12147">
    <property type="entry name" value="METALLOPEPTIDASE M28 FAMILY MEMBER"/>
    <property type="match status" value="1"/>
</dbReference>
<dbReference type="GO" id="GO:0006508">
    <property type="term" value="P:proteolysis"/>
    <property type="evidence" value="ECO:0007669"/>
    <property type="project" value="InterPro"/>
</dbReference>
<feature type="chain" id="PRO_5012183507" evidence="1">
    <location>
        <begin position="34"/>
        <end position="476"/>
    </location>
</feature>
<sequence length="476" mass="50126">MTFALHPHRRTAGRVAALALSVLTLAAGTPAHAASRPTLDRFGALVASRTSTAAAVADLAVLQRIAQRDHGNRATGTRGYRDSQDFAVRRLRAAGYRVQLQPVPYTKFHVSAERTRLQLGARTVRLTSLLMDESPARRVTNAPLVAPADGPTAGCQAADFAGQDVSGAVVLEPRASCGYAAQLAVAAGLGATAVLLSYPTPRPQNVLRLHWFDSTPPAIPLASIRHTDETALRAALARGPIRVDLDWRGHDVSGVTHTVIAETRGGSAHHVVMFGGHLDSVDEGPGINDNGSAVAAVLETAVALAPFQDRLRNRVRFVLWGAEELVDVGSDHYVAQLDAQQRADIDVYVNAEMIASDNFVRFVMAGAGIVSAPFEAYYAARDLPIERVGSDAVGSDQEPFFAAGIPIAGLFDGALGVKTPAQAAVYGGRAGQLYASCYHQACDTLAAIDRRALEQSTHGLAYAVATLAGQAAPGAR</sequence>
<dbReference type="GO" id="GO:0008235">
    <property type="term" value="F:metalloexopeptidase activity"/>
    <property type="evidence" value="ECO:0007669"/>
    <property type="project" value="InterPro"/>
</dbReference>
<reference evidence="4 5" key="1">
    <citation type="submission" date="2016-11" db="EMBL/GenBank/DDBJ databases">
        <authorList>
            <person name="Jaros S."/>
            <person name="Januszkiewicz K."/>
            <person name="Wedrychowicz H."/>
        </authorList>
    </citation>
    <scope>NUCLEOTIDE SEQUENCE [LARGE SCALE GENOMIC DNA]</scope>
    <source>
        <strain evidence="4 5">DSM 45627</strain>
    </source>
</reference>
<dbReference type="PANTHER" id="PTHR12147:SF26">
    <property type="entry name" value="PEPTIDASE M28 DOMAIN-CONTAINING PROTEIN"/>
    <property type="match status" value="1"/>
</dbReference>
<dbReference type="SUPFAM" id="SSF53187">
    <property type="entry name" value="Zn-dependent exopeptidases"/>
    <property type="match status" value="1"/>
</dbReference>
<dbReference type="Pfam" id="PF02225">
    <property type="entry name" value="PA"/>
    <property type="match status" value="1"/>
</dbReference>
<keyword evidence="5" id="KW-1185">Reference proteome</keyword>
<organism evidence="4 5">
    <name type="scientific">Jatrophihabitans endophyticus</name>
    <dbReference type="NCBI Taxonomy" id="1206085"/>
    <lineage>
        <taxon>Bacteria</taxon>
        <taxon>Bacillati</taxon>
        <taxon>Actinomycetota</taxon>
        <taxon>Actinomycetes</taxon>
        <taxon>Jatrophihabitantales</taxon>
        <taxon>Jatrophihabitantaceae</taxon>
        <taxon>Jatrophihabitans</taxon>
    </lineage>
</organism>
<dbReference type="SUPFAM" id="SSF52025">
    <property type="entry name" value="PA domain"/>
    <property type="match status" value="1"/>
</dbReference>
<dbReference type="RefSeq" id="WP_073388257.1">
    <property type="nucleotide sequence ID" value="NZ_FQVU01000002.1"/>
</dbReference>
<evidence type="ECO:0000313" key="5">
    <source>
        <dbReference type="Proteomes" id="UP000186132"/>
    </source>
</evidence>
<protein>
    <submittedName>
        <fullName evidence="4">N-acetylated-alpha-linked acidic dipeptidase</fullName>
    </submittedName>
</protein>
<evidence type="ECO:0000313" key="4">
    <source>
        <dbReference type="EMBL" id="SHG16633.1"/>
    </source>
</evidence>
<evidence type="ECO:0000259" key="3">
    <source>
        <dbReference type="Pfam" id="PF04389"/>
    </source>
</evidence>
<dbReference type="AlphaFoldDB" id="A0A1M5HKZ9"/>
<dbReference type="Pfam" id="PF04389">
    <property type="entry name" value="Peptidase_M28"/>
    <property type="match status" value="1"/>
</dbReference>
<evidence type="ECO:0000259" key="2">
    <source>
        <dbReference type="Pfam" id="PF02225"/>
    </source>
</evidence>
<proteinExistence type="predicted"/>
<accession>A0A1M5HKZ9</accession>
<dbReference type="InterPro" id="IPR003137">
    <property type="entry name" value="PA_domain"/>
</dbReference>
<dbReference type="Proteomes" id="UP000186132">
    <property type="component" value="Unassembled WGS sequence"/>
</dbReference>
<dbReference type="Gene3D" id="3.40.630.10">
    <property type="entry name" value="Zn peptidases"/>
    <property type="match status" value="1"/>
</dbReference>
<dbReference type="InterPro" id="IPR007484">
    <property type="entry name" value="Peptidase_M28"/>
</dbReference>
<name>A0A1M5HKZ9_9ACTN</name>
<keyword evidence="1" id="KW-0732">Signal</keyword>